<feature type="domain" description="PCI" evidence="7">
    <location>
        <begin position="1"/>
        <end position="103"/>
    </location>
</feature>
<dbReference type="Pfam" id="PF01399">
    <property type="entry name" value="PCI"/>
    <property type="match status" value="1"/>
</dbReference>
<evidence type="ECO:0000259" key="7">
    <source>
        <dbReference type="PROSITE" id="PS50250"/>
    </source>
</evidence>
<dbReference type="PANTHER" id="PTHR14145:SF2">
    <property type="entry name" value="COP9 SIGNALOSOME COMPLEX SUBUNIT 1"/>
    <property type="match status" value="1"/>
</dbReference>
<accession>A0A7T8KJ17</accession>
<keyword evidence="6" id="KW-0539">Nucleus</keyword>
<evidence type="ECO:0000313" key="9">
    <source>
        <dbReference type="Proteomes" id="UP000595437"/>
    </source>
</evidence>
<evidence type="ECO:0000256" key="2">
    <source>
        <dbReference type="ARBA" id="ARBA00004496"/>
    </source>
</evidence>
<keyword evidence="4" id="KW-0963">Cytoplasm</keyword>
<dbReference type="PROSITE" id="PS50250">
    <property type="entry name" value="PCI"/>
    <property type="match status" value="1"/>
</dbReference>
<evidence type="ECO:0000256" key="4">
    <source>
        <dbReference type="ARBA" id="ARBA00022490"/>
    </source>
</evidence>
<gene>
    <name evidence="8" type="ORF">FKW44_001663</name>
</gene>
<protein>
    <recommendedName>
        <fullName evidence="7">PCI domain-containing protein</fullName>
    </recommendedName>
</protein>
<dbReference type="InterPro" id="IPR036390">
    <property type="entry name" value="WH_DNA-bd_sf"/>
</dbReference>
<dbReference type="PANTHER" id="PTHR14145">
    <property type="entry name" value="26S PROTESOME SUBUNIT 6"/>
    <property type="match status" value="1"/>
</dbReference>
<dbReference type="SMART" id="SM00088">
    <property type="entry name" value="PINT"/>
    <property type="match status" value="1"/>
</dbReference>
<comment type="similarity">
    <text evidence="3">Belongs to the CSN1 family.</text>
</comment>
<name>A0A7T8KJ17_CALRO</name>
<evidence type="ECO:0000313" key="8">
    <source>
        <dbReference type="EMBL" id="QQP56852.1"/>
    </source>
</evidence>
<dbReference type="GO" id="GO:0005737">
    <property type="term" value="C:cytoplasm"/>
    <property type="evidence" value="ECO:0007669"/>
    <property type="project" value="UniProtKB-SubCell"/>
</dbReference>
<dbReference type="EMBL" id="CP045890">
    <property type="protein sequence ID" value="QQP56852.1"/>
    <property type="molecule type" value="Genomic_DNA"/>
</dbReference>
<keyword evidence="5" id="KW-0736">Signalosome</keyword>
<dbReference type="GO" id="GO:0008180">
    <property type="term" value="C:COP9 signalosome"/>
    <property type="evidence" value="ECO:0007669"/>
    <property type="project" value="UniProtKB-KW"/>
</dbReference>
<reference evidence="9" key="1">
    <citation type="submission" date="2021-01" db="EMBL/GenBank/DDBJ databases">
        <title>Caligus Genome Assembly.</title>
        <authorList>
            <person name="Gallardo-Escarate C."/>
        </authorList>
    </citation>
    <scope>NUCLEOTIDE SEQUENCE [LARGE SCALE GENOMIC DNA]</scope>
</reference>
<organism evidence="8 9">
    <name type="scientific">Caligus rogercresseyi</name>
    <name type="common">Sea louse</name>
    <dbReference type="NCBI Taxonomy" id="217165"/>
    <lineage>
        <taxon>Eukaryota</taxon>
        <taxon>Metazoa</taxon>
        <taxon>Ecdysozoa</taxon>
        <taxon>Arthropoda</taxon>
        <taxon>Crustacea</taxon>
        <taxon>Multicrustacea</taxon>
        <taxon>Hexanauplia</taxon>
        <taxon>Copepoda</taxon>
        <taxon>Siphonostomatoida</taxon>
        <taxon>Caligidae</taxon>
        <taxon>Caligus</taxon>
    </lineage>
</organism>
<sequence length="154" mass="17471">AILNFYASKYGACLKQLEDMKDNLLLDIYLAPHVPKLYAMIRHRALIQYFSPYTSADLMKMANSFNTTVSGLENELMTLILEGQIQARIDSHNKCTAFLCGFHDYNEVCYKSLKGQWDHQISLGCCTYISDVANTKCYQAQSGISILKFDNFVA</sequence>
<dbReference type="InterPro" id="IPR019585">
    <property type="entry name" value="Rpn7/CSN1"/>
</dbReference>
<comment type="subcellular location">
    <subcellularLocation>
        <location evidence="2">Cytoplasm</location>
    </subcellularLocation>
    <subcellularLocation>
        <location evidence="1">Nucleus</location>
    </subcellularLocation>
</comment>
<dbReference type="AlphaFoldDB" id="A0A7T8KJ17"/>
<dbReference type="OrthoDB" id="422427at2759"/>
<evidence type="ECO:0000256" key="6">
    <source>
        <dbReference type="ARBA" id="ARBA00023242"/>
    </source>
</evidence>
<dbReference type="Proteomes" id="UP000595437">
    <property type="component" value="Chromosome 1"/>
</dbReference>
<evidence type="ECO:0000256" key="3">
    <source>
        <dbReference type="ARBA" id="ARBA00008793"/>
    </source>
</evidence>
<dbReference type="InterPro" id="IPR000717">
    <property type="entry name" value="PCI_dom"/>
</dbReference>
<keyword evidence="9" id="KW-1185">Reference proteome</keyword>
<proteinExistence type="inferred from homology"/>
<evidence type="ECO:0000256" key="5">
    <source>
        <dbReference type="ARBA" id="ARBA00022790"/>
    </source>
</evidence>
<dbReference type="SUPFAM" id="SSF46785">
    <property type="entry name" value="Winged helix' DNA-binding domain"/>
    <property type="match status" value="1"/>
</dbReference>
<dbReference type="Gene3D" id="1.25.40.570">
    <property type="match status" value="1"/>
</dbReference>
<evidence type="ECO:0000256" key="1">
    <source>
        <dbReference type="ARBA" id="ARBA00004123"/>
    </source>
</evidence>
<feature type="non-terminal residue" evidence="8">
    <location>
        <position position="1"/>
    </location>
</feature>